<dbReference type="EMBL" id="BBPA01000021">
    <property type="protein sequence ID" value="GAL92471.1"/>
    <property type="molecule type" value="Genomic_DNA"/>
</dbReference>
<dbReference type="Proteomes" id="UP000030321">
    <property type="component" value="Unassembled WGS sequence"/>
</dbReference>
<sequence length="76" mass="8641">MPSPAITTIIKMVESLPDELQEQLVEYVRAYIAEIEEEKRWDQSFKQTKNNLVAAAQKAKEEIAAGLSAPMDYEQL</sequence>
<evidence type="ECO:0000313" key="2">
    <source>
        <dbReference type="Proteomes" id="UP000030321"/>
    </source>
</evidence>
<dbReference type="RefSeq" id="WP_045358293.1">
    <property type="nucleotide sequence ID" value="NZ_BBPA01000021.1"/>
</dbReference>
<evidence type="ECO:0008006" key="3">
    <source>
        <dbReference type="Google" id="ProtNLM"/>
    </source>
</evidence>
<accession>A0A0A1VT67</accession>
<gene>
    <name evidence="1" type="ORF">N44_01029</name>
</gene>
<dbReference type="AlphaFoldDB" id="A0A0A1VT67"/>
<comment type="caution">
    <text evidence="1">The sequence shown here is derived from an EMBL/GenBank/DDBJ whole genome shotgun (WGS) entry which is preliminary data.</text>
</comment>
<protein>
    <recommendedName>
        <fullName evidence="3">DUF2281 domain-containing protein</fullName>
    </recommendedName>
</protein>
<organism evidence="1 2">
    <name type="scientific">Microcystis aeruginosa NIES-44</name>
    <dbReference type="NCBI Taxonomy" id="449439"/>
    <lineage>
        <taxon>Bacteria</taxon>
        <taxon>Bacillati</taxon>
        <taxon>Cyanobacteriota</taxon>
        <taxon>Cyanophyceae</taxon>
        <taxon>Oscillatoriophycideae</taxon>
        <taxon>Chroococcales</taxon>
        <taxon>Microcystaceae</taxon>
        <taxon>Microcystis</taxon>
    </lineage>
</organism>
<proteinExistence type="predicted"/>
<reference evidence="2" key="1">
    <citation type="journal article" date="2015" name="Genome">
        <title>Whole Genome Sequence of the Non-Microcystin-Producing Microcystis aeruginosa Strain NIES-44.</title>
        <authorList>
            <person name="Okano K."/>
            <person name="Miyata N."/>
            <person name="Ozaki Y."/>
        </authorList>
    </citation>
    <scope>NUCLEOTIDE SEQUENCE [LARGE SCALE GENOMIC DNA]</scope>
    <source>
        <strain evidence="2">NIES-44</strain>
    </source>
</reference>
<name>A0A0A1VT67_MICAE</name>
<evidence type="ECO:0000313" key="1">
    <source>
        <dbReference type="EMBL" id="GAL92471.1"/>
    </source>
</evidence>